<dbReference type="Proteomes" id="UP000274661">
    <property type="component" value="Unassembled WGS sequence"/>
</dbReference>
<dbReference type="RefSeq" id="WP_126717453.1">
    <property type="nucleotide sequence ID" value="NZ_RWJF01000001.1"/>
</dbReference>
<dbReference type="EMBL" id="RWJF01000001">
    <property type="protein sequence ID" value="RST29612.1"/>
    <property type="molecule type" value="Genomic_DNA"/>
</dbReference>
<evidence type="ECO:0000313" key="2">
    <source>
        <dbReference type="Proteomes" id="UP000274661"/>
    </source>
</evidence>
<protein>
    <submittedName>
        <fullName evidence="1">Uncharacterized protein</fullName>
    </submittedName>
</protein>
<gene>
    <name evidence="1" type="ORF">HMF7854_01300</name>
</gene>
<evidence type="ECO:0000313" key="1">
    <source>
        <dbReference type="EMBL" id="RST29612.1"/>
    </source>
</evidence>
<dbReference type="AlphaFoldDB" id="A0A429V6P7"/>
<sequence length="150" mass="16525">MIDDKDSGVVKIHISFPDGKFPPVPAVDVEVPGKMKAKKLKKHGLWFEQVSAHDIHIEIAGGDAVDARFRGANSKEVGKAIYIKAGAREDDCANDPGLADFTVKNFDKRHLHLVTPNREECWAYHLFFETTEGDCDVDPIIKNGGTIPSV</sequence>
<organism evidence="1 2">
    <name type="scientific">Sphingomonas ginkgonis</name>
    <dbReference type="NCBI Taxonomy" id="2315330"/>
    <lineage>
        <taxon>Bacteria</taxon>
        <taxon>Pseudomonadati</taxon>
        <taxon>Pseudomonadota</taxon>
        <taxon>Alphaproteobacteria</taxon>
        <taxon>Sphingomonadales</taxon>
        <taxon>Sphingomonadaceae</taxon>
        <taxon>Sphingomonas</taxon>
    </lineage>
</organism>
<proteinExistence type="predicted"/>
<comment type="caution">
    <text evidence="1">The sequence shown here is derived from an EMBL/GenBank/DDBJ whole genome shotgun (WGS) entry which is preliminary data.</text>
</comment>
<accession>A0A429V6P7</accession>
<reference evidence="1 2" key="1">
    <citation type="submission" date="2018-12" db="EMBL/GenBank/DDBJ databases">
        <title>Sphingomonas sp. HMF7854 Genome sequencing and assembly.</title>
        <authorList>
            <person name="Cha I."/>
            <person name="Kang H."/>
            <person name="Kim H."/>
            <person name="Kang J."/>
            <person name="Joh K."/>
        </authorList>
    </citation>
    <scope>NUCLEOTIDE SEQUENCE [LARGE SCALE GENOMIC DNA]</scope>
    <source>
        <strain evidence="1 2">HMF7854</strain>
    </source>
</reference>
<keyword evidence="2" id="KW-1185">Reference proteome</keyword>
<name>A0A429V6P7_9SPHN</name>